<protein>
    <submittedName>
        <fullName evidence="2">Uncharacterized protein</fullName>
    </submittedName>
</protein>
<dbReference type="GeneID" id="7827284"/>
<dbReference type="RefSeq" id="XP_001008746.1">
    <property type="nucleotide sequence ID" value="XM_001008746.1"/>
</dbReference>
<keyword evidence="1" id="KW-0175">Coiled coil</keyword>
<evidence type="ECO:0000256" key="1">
    <source>
        <dbReference type="SAM" id="Coils"/>
    </source>
</evidence>
<organism evidence="2 3">
    <name type="scientific">Tetrahymena thermophila (strain SB210)</name>
    <dbReference type="NCBI Taxonomy" id="312017"/>
    <lineage>
        <taxon>Eukaryota</taxon>
        <taxon>Sar</taxon>
        <taxon>Alveolata</taxon>
        <taxon>Ciliophora</taxon>
        <taxon>Intramacronucleata</taxon>
        <taxon>Oligohymenophorea</taxon>
        <taxon>Hymenostomatida</taxon>
        <taxon>Tetrahymenina</taxon>
        <taxon>Tetrahymenidae</taxon>
        <taxon>Tetrahymena</taxon>
    </lineage>
</organism>
<evidence type="ECO:0000313" key="2">
    <source>
        <dbReference type="EMBL" id="EAR88501.1"/>
    </source>
</evidence>
<feature type="coiled-coil region" evidence="1">
    <location>
        <begin position="57"/>
        <end position="135"/>
    </location>
</feature>
<proteinExistence type="predicted"/>
<sequence length="414" mass="49878">MFRKQLVNLLPILSRNKQIIKCFKGYKPIQLTEHRNLFNKNRFAIFNLFKSTQKSPIDTYKEEVTKIFKMIEQEQNEEKQQQYIFHLSNVLYQARVQELDEEQEEEQQQEKSVVVDELKNYIEDLVENSHKLSENNQYIIKFILFEASFQMDKEDQPSEYLDLFTSQDFIENAFEKLNSQYQVYFVLQFPRYLKILKRDQDAIRICEKFLNDILVEDDIPSFSLQKIYTILINLYKEQNLHTKAFQLIEKVIYIIHQDKYEEDCGMVEFNDVNNPLVELIQLIQYCYEYQQYEQAKILLEAILKLIDQSQTEVFETLSYEVNLLKNLDKHYKILLQINASTKDLQEEIESSIQEKFIKSLEKFLYFQDQYNLTKTVKKKSQIINQLIDSNLHKFSSDSKHTILKIVHKYDYFTN</sequence>
<dbReference type="HOGENOM" id="CLU_664796_0_0_1"/>
<dbReference type="EMBL" id="GG662840">
    <property type="protein sequence ID" value="EAR88501.1"/>
    <property type="molecule type" value="Genomic_DNA"/>
</dbReference>
<reference evidence="3" key="1">
    <citation type="journal article" date="2006" name="PLoS Biol.">
        <title>Macronuclear genome sequence of the ciliate Tetrahymena thermophila, a model eukaryote.</title>
        <authorList>
            <person name="Eisen J.A."/>
            <person name="Coyne R.S."/>
            <person name="Wu M."/>
            <person name="Wu D."/>
            <person name="Thiagarajan M."/>
            <person name="Wortman J.R."/>
            <person name="Badger J.H."/>
            <person name="Ren Q."/>
            <person name="Amedeo P."/>
            <person name="Jones K.M."/>
            <person name="Tallon L.J."/>
            <person name="Delcher A.L."/>
            <person name="Salzberg S.L."/>
            <person name="Silva J.C."/>
            <person name="Haas B.J."/>
            <person name="Majoros W.H."/>
            <person name="Farzad M."/>
            <person name="Carlton J.M."/>
            <person name="Smith R.K. Jr."/>
            <person name="Garg J."/>
            <person name="Pearlman R.E."/>
            <person name="Karrer K.M."/>
            <person name="Sun L."/>
            <person name="Manning G."/>
            <person name="Elde N.C."/>
            <person name="Turkewitz A.P."/>
            <person name="Asai D.J."/>
            <person name="Wilkes D.E."/>
            <person name="Wang Y."/>
            <person name="Cai H."/>
            <person name="Collins K."/>
            <person name="Stewart B.A."/>
            <person name="Lee S.R."/>
            <person name="Wilamowska K."/>
            <person name="Weinberg Z."/>
            <person name="Ruzzo W.L."/>
            <person name="Wloga D."/>
            <person name="Gaertig J."/>
            <person name="Frankel J."/>
            <person name="Tsao C.-C."/>
            <person name="Gorovsky M.A."/>
            <person name="Keeling P.J."/>
            <person name="Waller R.F."/>
            <person name="Patron N.J."/>
            <person name="Cherry J.M."/>
            <person name="Stover N.A."/>
            <person name="Krieger C.J."/>
            <person name="del Toro C."/>
            <person name="Ryder H.F."/>
            <person name="Williamson S.C."/>
            <person name="Barbeau R.A."/>
            <person name="Hamilton E.P."/>
            <person name="Orias E."/>
        </authorList>
    </citation>
    <scope>NUCLEOTIDE SEQUENCE [LARGE SCALE GENOMIC DNA]</scope>
    <source>
        <strain evidence="3">SB210</strain>
    </source>
</reference>
<dbReference type="KEGG" id="tet:TTHERM_00171880"/>
<dbReference type="Proteomes" id="UP000009168">
    <property type="component" value="Unassembled WGS sequence"/>
</dbReference>
<keyword evidence="3" id="KW-1185">Reference proteome</keyword>
<evidence type="ECO:0000313" key="3">
    <source>
        <dbReference type="Proteomes" id="UP000009168"/>
    </source>
</evidence>
<dbReference type="AlphaFoldDB" id="Q22TD7"/>
<gene>
    <name evidence="2" type="ORF">TTHERM_00171880</name>
</gene>
<accession>Q22TD7</accession>
<name>Q22TD7_TETTS</name>
<dbReference type="InParanoid" id="Q22TD7"/>